<evidence type="ECO:0000313" key="8">
    <source>
        <dbReference type="EMBL" id="KAG2436478.1"/>
    </source>
</evidence>
<evidence type="ECO:0000256" key="6">
    <source>
        <dbReference type="SAM" id="Phobius"/>
    </source>
</evidence>
<keyword evidence="3 6" id="KW-1133">Transmembrane helix</keyword>
<feature type="region of interest" description="Disordered" evidence="5">
    <location>
        <begin position="522"/>
        <end position="578"/>
    </location>
</feature>
<proteinExistence type="predicted"/>
<keyword evidence="9" id="KW-1185">Reference proteome</keyword>
<feature type="transmembrane region" description="Helical" evidence="6">
    <location>
        <begin position="707"/>
        <end position="728"/>
    </location>
</feature>
<dbReference type="InterPro" id="IPR011701">
    <property type="entry name" value="MFS"/>
</dbReference>
<feature type="transmembrane region" description="Helical" evidence="6">
    <location>
        <begin position="675"/>
        <end position="695"/>
    </location>
</feature>
<gene>
    <name evidence="8" type="ORF">HXX76_006779</name>
</gene>
<feature type="transmembrane region" description="Helical" evidence="6">
    <location>
        <begin position="193"/>
        <end position="218"/>
    </location>
</feature>
<dbReference type="GO" id="GO:0022857">
    <property type="term" value="F:transmembrane transporter activity"/>
    <property type="evidence" value="ECO:0007669"/>
    <property type="project" value="InterPro"/>
</dbReference>
<evidence type="ECO:0000256" key="3">
    <source>
        <dbReference type="ARBA" id="ARBA00022989"/>
    </source>
</evidence>
<evidence type="ECO:0000256" key="7">
    <source>
        <dbReference type="SAM" id="SignalP"/>
    </source>
</evidence>
<feature type="transmembrane region" description="Helical" evidence="6">
    <location>
        <begin position="620"/>
        <end position="641"/>
    </location>
</feature>
<dbReference type="AlphaFoldDB" id="A0A835T0A6"/>
<feature type="transmembrane region" description="Helical" evidence="6">
    <location>
        <begin position="740"/>
        <end position="757"/>
    </location>
</feature>
<accession>A0A835T0A6</accession>
<feature type="compositionally biased region" description="Gly residues" evidence="5">
    <location>
        <begin position="832"/>
        <end position="842"/>
    </location>
</feature>
<feature type="transmembrane region" description="Helical" evidence="6">
    <location>
        <begin position="648"/>
        <end position="669"/>
    </location>
</feature>
<comment type="subcellular location">
    <subcellularLocation>
        <location evidence="1">Membrane</location>
        <topology evidence="1">Multi-pass membrane protein</topology>
    </subcellularLocation>
</comment>
<feature type="transmembrane region" description="Helical" evidence="6">
    <location>
        <begin position="166"/>
        <end position="187"/>
    </location>
</feature>
<dbReference type="Gene3D" id="1.20.1250.20">
    <property type="entry name" value="MFS general substrate transporter like domains"/>
    <property type="match status" value="2"/>
</dbReference>
<feature type="compositionally biased region" description="Gly residues" evidence="5">
    <location>
        <begin position="529"/>
        <end position="542"/>
    </location>
</feature>
<dbReference type="EMBL" id="JAEHOC010000013">
    <property type="protein sequence ID" value="KAG2436478.1"/>
    <property type="molecule type" value="Genomic_DNA"/>
</dbReference>
<sequence>MAALLMLMVFTAQDPIPVAGAWRCAPDSPALPACMRVLAAVSGTGPFSSSTSGSSIGSSSPLSPAAAATATATATATASYGQGGAAYGPGPDDDLSTPAGVRAAFCALPPGAAAWTAPAASLLSYYGLTCGREWHVSLLDSLYFVGLAVGGTAFGAASDRWGRRACLYGCAALAAGASVGEALVPAAGGLAGFWAHGACRLVAAAAIQGMAIADVVLVTELVGPAYRGRVGILTQSFFIGGECLLALLAAFVRDWRLLTLLCAALPAAFLATRLVVPESPRWLAAAGRRCEAAAALAALAARNGRGRRPESSVAALEAALGVALDSDSDSDSESDPDLKDQGQGLAADLERGGAQGCRGPRGADWAVAGAGAGVEDAALGGSGQQAPGGAWDRVDACGGGGDAEAAGPLLRPGGQDSADRGTRGTQPVPVAAAGGAPTGMSRAGGGEAAAAVAGALPLADEAEAEAASLLMHIQQGWPASGHGGGAAGGGAPATAAQACGSVDGSAYGYGLTSSSSSSGVGSSAAASGGCTGGSSSGRGGVDTGREAEDEAQDEAPAATKGAAHHLHHHHHHAPPPTLRQAARHPLVLSYFGLLSFALCTLVLSYYGIGFALSYIPGSLYVSFFLISIAEAPSSLVVGLLIDRLGRCGLVLGGMAVSGLACIGCGLAEGAPVAQVLLAMLGKFGSSGAWAVLVVYCAEVFPTAVRSVACGAIFQGARVGGVAAPFVFLLGDATGAAQAPFWLMGGVTLAAACLCVWLPETAGCDQPETLAQLEANAGRTTLALARAWWAARRRRRATAGEQEEEEEAGGGGGRKEGVQPGGRLVEERPLLLGAGGGRGGKGGSIANSSA</sequence>
<dbReference type="Proteomes" id="UP000650467">
    <property type="component" value="Unassembled WGS sequence"/>
</dbReference>
<dbReference type="InterPro" id="IPR036259">
    <property type="entry name" value="MFS_trans_sf"/>
</dbReference>
<keyword evidence="7" id="KW-0732">Signal</keyword>
<evidence type="ECO:0000256" key="2">
    <source>
        <dbReference type="ARBA" id="ARBA00022692"/>
    </source>
</evidence>
<feature type="region of interest" description="Disordered" evidence="5">
    <location>
        <begin position="796"/>
        <end position="849"/>
    </location>
</feature>
<dbReference type="InterPro" id="IPR005828">
    <property type="entry name" value="MFS_sugar_transport-like"/>
</dbReference>
<feature type="transmembrane region" description="Helical" evidence="6">
    <location>
        <begin position="230"/>
        <end position="251"/>
    </location>
</feature>
<feature type="transmembrane region" description="Helical" evidence="6">
    <location>
        <begin position="134"/>
        <end position="154"/>
    </location>
</feature>
<evidence type="ECO:0000256" key="5">
    <source>
        <dbReference type="SAM" id="MobiDB-lite"/>
    </source>
</evidence>
<protein>
    <recommendedName>
        <fullName evidence="10">Major facilitator superfamily (MFS) profile domain-containing protein</fullName>
    </recommendedName>
</protein>
<feature type="signal peptide" evidence="7">
    <location>
        <begin position="1"/>
        <end position="20"/>
    </location>
</feature>
<dbReference type="SUPFAM" id="SSF103473">
    <property type="entry name" value="MFS general substrate transporter"/>
    <property type="match status" value="1"/>
</dbReference>
<feature type="chain" id="PRO_5032815985" description="Major facilitator superfamily (MFS) profile domain-containing protein" evidence="7">
    <location>
        <begin position="21"/>
        <end position="849"/>
    </location>
</feature>
<comment type="caution">
    <text evidence="8">The sequence shown here is derived from an EMBL/GenBank/DDBJ whole genome shotgun (WGS) entry which is preliminary data.</text>
</comment>
<keyword evidence="2 6" id="KW-0812">Transmembrane</keyword>
<dbReference type="GO" id="GO:0016020">
    <property type="term" value="C:membrane"/>
    <property type="evidence" value="ECO:0007669"/>
    <property type="project" value="UniProtKB-SubCell"/>
</dbReference>
<feature type="region of interest" description="Disordered" evidence="5">
    <location>
        <begin position="400"/>
        <end position="434"/>
    </location>
</feature>
<evidence type="ECO:0000313" key="9">
    <source>
        <dbReference type="Proteomes" id="UP000650467"/>
    </source>
</evidence>
<dbReference type="PANTHER" id="PTHR24064">
    <property type="entry name" value="SOLUTE CARRIER FAMILY 22 MEMBER"/>
    <property type="match status" value="1"/>
</dbReference>
<evidence type="ECO:0000256" key="4">
    <source>
        <dbReference type="ARBA" id="ARBA00023136"/>
    </source>
</evidence>
<feature type="compositionally biased region" description="Basic residues" evidence="5">
    <location>
        <begin position="562"/>
        <end position="573"/>
    </location>
</feature>
<name>A0A835T0A6_CHLIN</name>
<organism evidence="8 9">
    <name type="scientific">Chlamydomonas incerta</name>
    <dbReference type="NCBI Taxonomy" id="51695"/>
    <lineage>
        <taxon>Eukaryota</taxon>
        <taxon>Viridiplantae</taxon>
        <taxon>Chlorophyta</taxon>
        <taxon>core chlorophytes</taxon>
        <taxon>Chlorophyceae</taxon>
        <taxon>CS clade</taxon>
        <taxon>Chlamydomonadales</taxon>
        <taxon>Chlamydomonadaceae</taxon>
        <taxon>Chlamydomonas</taxon>
    </lineage>
</organism>
<dbReference type="Pfam" id="PF07690">
    <property type="entry name" value="MFS_1"/>
    <property type="match status" value="1"/>
</dbReference>
<dbReference type="Pfam" id="PF00083">
    <property type="entry name" value="Sugar_tr"/>
    <property type="match status" value="1"/>
</dbReference>
<feature type="transmembrane region" description="Helical" evidence="6">
    <location>
        <begin position="587"/>
        <end position="608"/>
    </location>
</feature>
<reference evidence="8" key="1">
    <citation type="journal article" date="2020" name="bioRxiv">
        <title>Comparative genomics of Chlamydomonas.</title>
        <authorList>
            <person name="Craig R.J."/>
            <person name="Hasan A.R."/>
            <person name="Ness R.W."/>
            <person name="Keightley P.D."/>
        </authorList>
    </citation>
    <scope>NUCLEOTIDE SEQUENCE</scope>
    <source>
        <strain evidence="8">SAG 7.73</strain>
    </source>
</reference>
<evidence type="ECO:0000256" key="1">
    <source>
        <dbReference type="ARBA" id="ARBA00004141"/>
    </source>
</evidence>
<feature type="compositionally biased region" description="Low complexity" evidence="5">
    <location>
        <begin position="424"/>
        <end position="434"/>
    </location>
</feature>
<dbReference type="OrthoDB" id="547451at2759"/>
<keyword evidence="4 6" id="KW-0472">Membrane</keyword>
<feature type="transmembrane region" description="Helical" evidence="6">
    <location>
        <begin position="257"/>
        <end position="276"/>
    </location>
</feature>
<evidence type="ECO:0008006" key="10">
    <source>
        <dbReference type="Google" id="ProtNLM"/>
    </source>
</evidence>